<evidence type="ECO:0000259" key="2">
    <source>
        <dbReference type="PROSITE" id="PS50883"/>
    </source>
</evidence>
<dbReference type="PIRSF" id="PIRSF005925">
    <property type="entry name" value="Dos"/>
    <property type="match status" value="1"/>
</dbReference>
<dbReference type="InterPro" id="IPR003018">
    <property type="entry name" value="GAF"/>
</dbReference>
<dbReference type="SUPFAM" id="SSF141868">
    <property type="entry name" value="EAL domain-like"/>
    <property type="match status" value="1"/>
</dbReference>
<dbReference type="InterPro" id="IPR029787">
    <property type="entry name" value="Nucleotide_cyclase"/>
</dbReference>
<feature type="domain" description="GGDEF" evidence="3">
    <location>
        <begin position="197"/>
        <end position="331"/>
    </location>
</feature>
<dbReference type="Gene3D" id="3.20.20.450">
    <property type="entry name" value="EAL domain"/>
    <property type="match status" value="1"/>
</dbReference>
<feature type="domain" description="EAL" evidence="2">
    <location>
        <begin position="340"/>
        <end position="596"/>
    </location>
</feature>
<sequence>MPGAITKLMDLIVSGAALTEVLDTLARTVEKASPGTVCSILLLDEDRLLHGAAPSLPLSFWQPIDGATIGPSVGSCGTAAYTRETVIVTDIASDPLWDDFRELALSAGFRACWSVPIIDGSQRVLGTFALYYREVRAPSQDDLGQMTRWVNMAEVAISRVRFVAALRGAAAQDALTGLMNRTEALRVLTDLTRTATAGTAVLFVDLDQFKFVNDTLGHAAGDQYLTEVARRLTACARDTDAVARIGGDEFLLICPDVTSPEHAQRFAHEIVEVLRQSLPVQGTTVSLSVSVGIEMHLPGTLLRAEDLIANADLAMYAAKRSGRNSVAVYDARLRAEAADRMSLEADLSGALTRGELFCAYQPVVDMSDGRLIGVETLARWTSDARGDVPPTTFIAAAEDNGQIGAVGEFVLRTACAQMAQWRATDPAWADVALAVNVSPRQLADPAFLTLVRQVLDETDVPVHQLWLEITEGAVVPNPSTARTTVTQLREWGVHIAIDDFGTGFSSLAQLRDLPADVLKIDRSFVTDLGHDPAAAGIIQAILTLARTLHLEVTAEGIETDGERQILMALGCRYGQGFLWSHPLRPEQLDRRAGSSWQPATSTRASRPQPERPAPLPSSAITPRRPHPRQAGCPVPGG</sequence>
<evidence type="ECO:0000256" key="1">
    <source>
        <dbReference type="SAM" id="MobiDB-lite"/>
    </source>
</evidence>
<dbReference type="CDD" id="cd01948">
    <property type="entry name" value="EAL"/>
    <property type="match status" value="1"/>
</dbReference>
<reference evidence="4" key="1">
    <citation type="submission" date="2024-05" db="EMBL/GenBank/DDBJ databases">
        <authorList>
            <person name="Cai S.Y."/>
            <person name="Jin L.M."/>
            <person name="Li H.R."/>
        </authorList>
    </citation>
    <scope>NUCLEOTIDE SEQUENCE</scope>
    <source>
        <strain evidence="4">A5-74</strain>
    </source>
</reference>
<dbReference type="Gene3D" id="3.30.70.270">
    <property type="match status" value="1"/>
</dbReference>
<dbReference type="Pfam" id="PF00563">
    <property type="entry name" value="EAL"/>
    <property type="match status" value="1"/>
</dbReference>
<feature type="region of interest" description="Disordered" evidence="1">
    <location>
        <begin position="589"/>
        <end position="637"/>
    </location>
</feature>
<evidence type="ECO:0000259" key="3">
    <source>
        <dbReference type="PROSITE" id="PS50887"/>
    </source>
</evidence>
<dbReference type="InterPro" id="IPR029016">
    <property type="entry name" value="GAF-like_dom_sf"/>
</dbReference>
<evidence type="ECO:0000313" key="4">
    <source>
        <dbReference type="EMBL" id="XCG64241.1"/>
    </source>
</evidence>
<dbReference type="NCBIfam" id="TIGR00254">
    <property type="entry name" value="GGDEF"/>
    <property type="match status" value="1"/>
</dbReference>
<dbReference type="SUPFAM" id="SSF55073">
    <property type="entry name" value="Nucleotide cyclase"/>
    <property type="match status" value="1"/>
</dbReference>
<dbReference type="InterPro" id="IPR035919">
    <property type="entry name" value="EAL_sf"/>
</dbReference>
<dbReference type="AlphaFoldDB" id="A0AAU8DPZ6"/>
<dbReference type="RefSeq" id="WP_353649854.1">
    <property type="nucleotide sequence ID" value="NZ_CP159218.1"/>
</dbReference>
<dbReference type="SMART" id="SM00065">
    <property type="entry name" value="GAF"/>
    <property type="match status" value="1"/>
</dbReference>
<dbReference type="InterPro" id="IPR012226">
    <property type="entry name" value="Diguanyl_cyclase/Pdiesterase"/>
</dbReference>
<dbReference type="Pfam" id="PF13185">
    <property type="entry name" value="GAF_2"/>
    <property type="match status" value="1"/>
</dbReference>
<dbReference type="PROSITE" id="PS50887">
    <property type="entry name" value="GGDEF"/>
    <property type="match status" value="1"/>
</dbReference>
<feature type="compositionally biased region" description="Polar residues" evidence="1">
    <location>
        <begin position="594"/>
        <end position="605"/>
    </location>
</feature>
<dbReference type="Pfam" id="PF00990">
    <property type="entry name" value="GGDEF"/>
    <property type="match status" value="1"/>
</dbReference>
<dbReference type="EMBL" id="CP159218">
    <property type="protein sequence ID" value="XCG64241.1"/>
    <property type="molecule type" value="Genomic_DNA"/>
</dbReference>
<dbReference type="InterPro" id="IPR043128">
    <property type="entry name" value="Rev_trsase/Diguanyl_cyclase"/>
</dbReference>
<proteinExistence type="predicted"/>
<accession>A0AAU8DPZ6</accession>
<gene>
    <name evidence="4" type="ORF">ABLG96_02505</name>
</gene>
<dbReference type="PANTHER" id="PTHR44757">
    <property type="entry name" value="DIGUANYLATE CYCLASE DGCP"/>
    <property type="match status" value="1"/>
</dbReference>
<dbReference type="InterPro" id="IPR000160">
    <property type="entry name" value="GGDEF_dom"/>
</dbReference>
<protein>
    <submittedName>
        <fullName evidence="4">GGDEF domain-containing protein</fullName>
    </submittedName>
</protein>
<dbReference type="SUPFAM" id="SSF55781">
    <property type="entry name" value="GAF domain-like"/>
    <property type="match status" value="1"/>
</dbReference>
<dbReference type="Gene3D" id="3.30.450.40">
    <property type="match status" value="1"/>
</dbReference>
<dbReference type="SMART" id="SM00267">
    <property type="entry name" value="GGDEF"/>
    <property type="match status" value="1"/>
</dbReference>
<dbReference type="PROSITE" id="PS50883">
    <property type="entry name" value="EAL"/>
    <property type="match status" value="1"/>
</dbReference>
<dbReference type="InterPro" id="IPR001633">
    <property type="entry name" value="EAL_dom"/>
</dbReference>
<dbReference type="InterPro" id="IPR052155">
    <property type="entry name" value="Biofilm_reg_signaling"/>
</dbReference>
<organism evidence="4">
    <name type="scientific">Nakamurella sp. A5-74</name>
    <dbReference type="NCBI Taxonomy" id="3158264"/>
    <lineage>
        <taxon>Bacteria</taxon>
        <taxon>Bacillati</taxon>
        <taxon>Actinomycetota</taxon>
        <taxon>Actinomycetes</taxon>
        <taxon>Nakamurellales</taxon>
        <taxon>Nakamurellaceae</taxon>
        <taxon>Nakamurella</taxon>
    </lineage>
</organism>
<name>A0AAU8DPZ6_9ACTN</name>
<dbReference type="CDD" id="cd01949">
    <property type="entry name" value="GGDEF"/>
    <property type="match status" value="1"/>
</dbReference>
<dbReference type="PANTHER" id="PTHR44757:SF2">
    <property type="entry name" value="BIOFILM ARCHITECTURE MAINTENANCE PROTEIN MBAA"/>
    <property type="match status" value="1"/>
</dbReference>
<dbReference type="SMART" id="SM00052">
    <property type="entry name" value="EAL"/>
    <property type="match status" value="1"/>
</dbReference>